<evidence type="ECO:0000313" key="3">
    <source>
        <dbReference type="Proteomes" id="UP001055453"/>
    </source>
</evidence>
<evidence type="ECO:0008006" key="4">
    <source>
        <dbReference type="Google" id="ProtNLM"/>
    </source>
</evidence>
<dbReference type="Proteomes" id="UP001055453">
    <property type="component" value="Chromosome"/>
</dbReference>
<sequence>MNEEHSTSNQENENQTPPNTHPIATGLGAAGGGIAGAALGHSIGGKVGAAIGGVAGAIALGVAANELAGYTEQFIEELQPTVGLGLGADHKPIELPSHYSWEELQALSKPQGEEMQAKEGF</sequence>
<organism evidence="2 3">
    <name type="scientific">Nostoc cf. commune SO-36</name>
    <dbReference type="NCBI Taxonomy" id="449208"/>
    <lineage>
        <taxon>Bacteria</taxon>
        <taxon>Bacillati</taxon>
        <taxon>Cyanobacteriota</taxon>
        <taxon>Cyanophyceae</taxon>
        <taxon>Nostocales</taxon>
        <taxon>Nostocaceae</taxon>
        <taxon>Nostoc</taxon>
    </lineage>
</organism>
<proteinExistence type="predicted"/>
<evidence type="ECO:0000313" key="2">
    <source>
        <dbReference type="EMBL" id="BDI19641.1"/>
    </source>
</evidence>
<dbReference type="RefSeq" id="WP_251957188.1">
    <property type="nucleotide sequence ID" value="NZ_AP025732.1"/>
</dbReference>
<accession>A0ABN6Q8Y5</accession>
<protein>
    <recommendedName>
        <fullName evidence="4">Glycine zipper domain-containing protein</fullName>
    </recommendedName>
</protein>
<dbReference type="EMBL" id="AP025732">
    <property type="protein sequence ID" value="BDI19641.1"/>
    <property type="molecule type" value="Genomic_DNA"/>
</dbReference>
<feature type="compositionally biased region" description="Polar residues" evidence="1">
    <location>
        <begin position="7"/>
        <end position="18"/>
    </location>
</feature>
<feature type="region of interest" description="Disordered" evidence="1">
    <location>
        <begin position="1"/>
        <end position="28"/>
    </location>
</feature>
<gene>
    <name evidence="2" type="ORF">ANSO36C_54430</name>
</gene>
<reference evidence="2" key="1">
    <citation type="submission" date="2022-04" db="EMBL/GenBank/DDBJ databases">
        <title>Complete genome sequence of a cyanobacterium, Nostoc sp. SO-36, isolated in Antarctica.</title>
        <authorList>
            <person name="Kanesaki Y."/>
            <person name="Effendi D."/>
            <person name="Sakamoto T."/>
            <person name="Ohtani S."/>
            <person name="Awai K."/>
        </authorList>
    </citation>
    <scope>NUCLEOTIDE SEQUENCE</scope>
    <source>
        <strain evidence="2">SO-36</strain>
    </source>
</reference>
<keyword evidence="3" id="KW-1185">Reference proteome</keyword>
<name>A0ABN6Q8Y5_NOSCO</name>
<evidence type="ECO:0000256" key="1">
    <source>
        <dbReference type="SAM" id="MobiDB-lite"/>
    </source>
</evidence>